<dbReference type="EMBL" id="FQYV01000033">
    <property type="protein sequence ID" value="SHJ93745.1"/>
    <property type="molecule type" value="Genomic_DNA"/>
</dbReference>
<evidence type="ECO:0000256" key="1">
    <source>
        <dbReference type="SAM" id="SignalP"/>
    </source>
</evidence>
<keyword evidence="1" id="KW-0732">Signal</keyword>
<organism evidence="2 3">
    <name type="scientific">Aequorivita viscosa</name>
    <dbReference type="NCBI Taxonomy" id="797419"/>
    <lineage>
        <taxon>Bacteria</taxon>
        <taxon>Pseudomonadati</taxon>
        <taxon>Bacteroidota</taxon>
        <taxon>Flavobacteriia</taxon>
        <taxon>Flavobacteriales</taxon>
        <taxon>Flavobacteriaceae</taxon>
        <taxon>Aequorivita</taxon>
    </lineage>
</organism>
<proteinExistence type="predicted"/>
<dbReference type="STRING" id="797419.SAMN05216556_1326"/>
<keyword evidence="3" id="KW-1185">Reference proteome</keyword>
<evidence type="ECO:0000313" key="3">
    <source>
        <dbReference type="Proteomes" id="UP000184172"/>
    </source>
</evidence>
<evidence type="ECO:0008006" key="4">
    <source>
        <dbReference type="Google" id="ProtNLM"/>
    </source>
</evidence>
<accession>A0A1M6NDG4</accession>
<protein>
    <recommendedName>
        <fullName evidence="4">GLPGLI family protein</fullName>
    </recommendedName>
</protein>
<name>A0A1M6NDG4_9FLAO</name>
<dbReference type="AlphaFoldDB" id="A0A1M6NDG4"/>
<feature type="chain" id="PRO_5009919724" description="GLPGLI family protein" evidence="1">
    <location>
        <begin position="20"/>
        <end position="158"/>
    </location>
</feature>
<dbReference type="Proteomes" id="UP000184172">
    <property type="component" value="Unassembled WGS sequence"/>
</dbReference>
<sequence length="158" mass="18349">MKNLILFLFAVFATSFCFSQEDIYVLIKETPDIKHIAYKSDTIQHDQYYIKLSPQKRKITLSIINGNLRKTSRGGVASRTTLNFIYQNINGNNNPTLIKKDSIKNEINYEEMILAKDYKNLIETLRSFKNVYLIDEASFFDGYYIAKKIEKPSFLPGL</sequence>
<feature type="signal peptide" evidence="1">
    <location>
        <begin position="1"/>
        <end position="19"/>
    </location>
</feature>
<gene>
    <name evidence="2" type="ORF">SAMN04487908_13325</name>
</gene>
<evidence type="ECO:0000313" key="2">
    <source>
        <dbReference type="EMBL" id="SHJ93745.1"/>
    </source>
</evidence>
<dbReference type="RefSeq" id="WP_073221606.1">
    <property type="nucleotide sequence ID" value="NZ_FNNS01000032.1"/>
</dbReference>
<reference evidence="3" key="1">
    <citation type="submission" date="2016-11" db="EMBL/GenBank/DDBJ databases">
        <authorList>
            <person name="Varghese N."/>
            <person name="Submissions S."/>
        </authorList>
    </citation>
    <scope>NUCLEOTIDE SEQUENCE [LARGE SCALE GENOMIC DNA]</scope>
    <source>
        <strain evidence="3">DSM 26349</strain>
    </source>
</reference>